<keyword evidence="6" id="KW-1185">Reference proteome</keyword>
<dbReference type="PRINTS" id="PR00038">
    <property type="entry name" value="HTHLUXR"/>
</dbReference>
<name>A0A9X2IFY5_9ACTN</name>
<dbReference type="RefSeq" id="WP_250826903.1">
    <property type="nucleotide sequence ID" value="NZ_JAMOIL010000009.1"/>
</dbReference>
<dbReference type="PANTHER" id="PTHR44688">
    <property type="entry name" value="DNA-BINDING TRANSCRIPTIONAL ACTIVATOR DEVR_DOSR"/>
    <property type="match status" value="1"/>
</dbReference>
<reference evidence="5" key="1">
    <citation type="submission" date="2022-05" db="EMBL/GenBank/DDBJ databases">
        <authorList>
            <person name="Tuo L."/>
        </authorList>
    </citation>
    <scope>NUCLEOTIDE SEQUENCE</scope>
    <source>
        <strain evidence="5">BSK12Z-4</strain>
    </source>
</reference>
<dbReference type="PROSITE" id="PS50043">
    <property type="entry name" value="HTH_LUXR_2"/>
    <property type="match status" value="1"/>
</dbReference>
<dbReference type="PANTHER" id="PTHR44688:SF16">
    <property type="entry name" value="DNA-BINDING TRANSCRIPTIONAL ACTIVATOR DEVR_DOSR"/>
    <property type="match status" value="1"/>
</dbReference>
<dbReference type="InterPro" id="IPR016032">
    <property type="entry name" value="Sig_transdc_resp-reg_C-effctor"/>
</dbReference>
<dbReference type="SUPFAM" id="SSF48452">
    <property type="entry name" value="TPR-like"/>
    <property type="match status" value="1"/>
</dbReference>
<dbReference type="Pfam" id="PF00196">
    <property type="entry name" value="GerE"/>
    <property type="match status" value="1"/>
</dbReference>
<evidence type="ECO:0000313" key="6">
    <source>
        <dbReference type="Proteomes" id="UP001139485"/>
    </source>
</evidence>
<sequence length="331" mass="34938">MPLTPPPLLEVPLAVGAGVPVSLEVGRATAQLRAGRIGLALAALTSVDADALSDLDRAHLRHAECDVRMARGELDQAARVVERARAEAAGSDAQTHAVLALTQGQLGLAQGRYEDAAGHFTTVHDLLPSADPAWLPWRTGLALALVHLSRRHEAEEHARTHVRLAFASGSQHAHAHALRTLANVTSATDRADLLEAARQTLLGIEAGRLTAQIDTDLAGLRLLAGDRDTAVLLLRGAESFAGRQGLGPLLARVHKLLAIVGEQPATTGGEAVADLTPGERRVAALAIQGLTNRQVAAELHVTVKAVEWHLSRVYRKLSISSRRELAAALGS</sequence>
<keyword evidence="2" id="KW-0238">DNA-binding</keyword>
<gene>
    <name evidence="5" type="ORF">M8330_07970</name>
</gene>
<dbReference type="AlphaFoldDB" id="A0A9X2IFY5"/>
<protein>
    <submittedName>
        <fullName evidence="5">LuxR C-terminal-related transcriptional regulator</fullName>
    </submittedName>
</protein>
<evidence type="ECO:0000256" key="2">
    <source>
        <dbReference type="ARBA" id="ARBA00023125"/>
    </source>
</evidence>
<dbReference type="CDD" id="cd06170">
    <property type="entry name" value="LuxR_C_like"/>
    <property type="match status" value="1"/>
</dbReference>
<evidence type="ECO:0000256" key="1">
    <source>
        <dbReference type="ARBA" id="ARBA00023015"/>
    </source>
</evidence>
<comment type="caution">
    <text evidence="5">The sequence shown here is derived from an EMBL/GenBank/DDBJ whole genome shotgun (WGS) entry which is preliminary data.</text>
</comment>
<dbReference type="SUPFAM" id="SSF46894">
    <property type="entry name" value="C-terminal effector domain of the bipartite response regulators"/>
    <property type="match status" value="1"/>
</dbReference>
<dbReference type="InterPro" id="IPR036388">
    <property type="entry name" value="WH-like_DNA-bd_sf"/>
</dbReference>
<dbReference type="InterPro" id="IPR011990">
    <property type="entry name" value="TPR-like_helical_dom_sf"/>
</dbReference>
<accession>A0A9X2IFY5</accession>
<dbReference type="InterPro" id="IPR000792">
    <property type="entry name" value="Tscrpt_reg_LuxR_C"/>
</dbReference>
<organism evidence="5 6">
    <name type="scientific">Nocardioides bruguierae</name>
    <dbReference type="NCBI Taxonomy" id="2945102"/>
    <lineage>
        <taxon>Bacteria</taxon>
        <taxon>Bacillati</taxon>
        <taxon>Actinomycetota</taxon>
        <taxon>Actinomycetes</taxon>
        <taxon>Propionibacteriales</taxon>
        <taxon>Nocardioidaceae</taxon>
        <taxon>Nocardioides</taxon>
    </lineage>
</organism>
<feature type="domain" description="HTH luxR-type" evidence="4">
    <location>
        <begin position="268"/>
        <end position="331"/>
    </location>
</feature>
<dbReference type="GO" id="GO:0003677">
    <property type="term" value="F:DNA binding"/>
    <property type="evidence" value="ECO:0007669"/>
    <property type="project" value="UniProtKB-KW"/>
</dbReference>
<evidence type="ECO:0000259" key="4">
    <source>
        <dbReference type="PROSITE" id="PS50043"/>
    </source>
</evidence>
<dbReference type="Gene3D" id="1.10.10.10">
    <property type="entry name" value="Winged helix-like DNA-binding domain superfamily/Winged helix DNA-binding domain"/>
    <property type="match status" value="1"/>
</dbReference>
<dbReference type="GO" id="GO:0006355">
    <property type="term" value="P:regulation of DNA-templated transcription"/>
    <property type="evidence" value="ECO:0007669"/>
    <property type="project" value="InterPro"/>
</dbReference>
<evidence type="ECO:0000256" key="3">
    <source>
        <dbReference type="ARBA" id="ARBA00023163"/>
    </source>
</evidence>
<keyword evidence="3" id="KW-0804">Transcription</keyword>
<dbReference type="EMBL" id="JAMOIL010000009">
    <property type="protein sequence ID" value="MCM0620230.1"/>
    <property type="molecule type" value="Genomic_DNA"/>
</dbReference>
<dbReference type="Proteomes" id="UP001139485">
    <property type="component" value="Unassembled WGS sequence"/>
</dbReference>
<evidence type="ECO:0000313" key="5">
    <source>
        <dbReference type="EMBL" id="MCM0620230.1"/>
    </source>
</evidence>
<keyword evidence="1" id="KW-0805">Transcription regulation</keyword>
<proteinExistence type="predicted"/>
<dbReference type="Gene3D" id="1.25.40.10">
    <property type="entry name" value="Tetratricopeptide repeat domain"/>
    <property type="match status" value="1"/>
</dbReference>
<dbReference type="SMART" id="SM00421">
    <property type="entry name" value="HTH_LUXR"/>
    <property type="match status" value="1"/>
</dbReference>